<dbReference type="Proteomes" id="UP001500908">
    <property type="component" value="Unassembled WGS sequence"/>
</dbReference>
<comment type="caution">
    <text evidence="1">The sequence shown here is derived from an EMBL/GenBank/DDBJ whole genome shotgun (WGS) entry which is preliminary data.</text>
</comment>
<dbReference type="EMBL" id="BAABDD010000013">
    <property type="protein sequence ID" value="GAA3749394.1"/>
    <property type="molecule type" value="Genomic_DNA"/>
</dbReference>
<dbReference type="Pfam" id="PF21813">
    <property type="entry name" value="DUF6882"/>
    <property type="match status" value="2"/>
</dbReference>
<evidence type="ECO:0000313" key="1">
    <source>
        <dbReference type="EMBL" id="GAA3749394.1"/>
    </source>
</evidence>
<organism evidence="1 2">
    <name type="scientific">Salinactinospora qingdaonensis</name>
    <dbReference type="NCBI Taxonomy" id="702744"/>
    <lineage>
        <taxon>Bacteria</taxon>
        <taxon>Bacillati</taxon>
        <taxon>Actinomycetota</taxon>
        <taxon>Actinomycetes</taxon>
        <taxon>Streptosporangiales</taxon>
        <taxon>Nocardiopsidaceae</taxon>
        <taxon>Salinactinospora</taxon>
    </lineage>
</organism>
<dbReference type="InterPro" id="IPR049249">
    <property type="entry name" value="DUF6882"/>
</dbReference>
<name>A0ABP7FYK1_9ACTN</name>
<sequence length="503" mass="54355">MDEFFSDALLRAARPHLAWVAEQMDLFRELVPIGDVETDLAARKAWQSGHELEIGILGSFAEDGTWLWGWANSTFDGMPVIAESARLRSIGEQYSVPELTEGLVDLNHLPDPRLGSDHMAFAAMGLLGARGVIIFNYSGRARAFLVTFDPMIPEARTDLGKVASFLHTGATMLPGPEAQEGRGYASTVVRGYGEHHQLPVTETAQGMELRLATGNRIAVHIDGNDQIESVDVTGPDGGFPVAEATQTLSHNPAVAAEPTLPGLPEGLLVGILPRLAGAVAQDIALQHHLADNDWNVTSPVWDASSGTLRYSDDVELAAREVGSYDSAAEVWRWPAADEQWQGVAHLRAWAHESGHPEVAGDEVALSGRQKPGHIAEILALTAVDLGEGRGLCRLDFPDGERYYLAVTDPRVPVCHSGPDTVSRDVLSTANLVHPVTGETERYEVMYQLAVGYFQRFGIATVHEYEPHVLGGRFGSYEAWVRFSEDGSIGTVDVGVAQSQEGSA</sequence>
<gene>
    <name evidence="1" type="ORF">GCM10022402_30740</name>
</gene>
<keyword evidence="2" id="KW-1185">Reference proteome</keyword>
<proteinExistence type="predicted"/>
<protein>
    <submittedName>
        <fullName evidence="1">Uncharacterized protein</fullName>
    </submittedName>
</protein>
<evidence type="ECO:0000313" key="2">
    <source>
        <dbReference type="Proteomes" id="UP001500908"/>
    </source>
</evidence>
<reference evidence="2" key="1">
    <citation type="journal article" date="2019" name="Int. J. Syst. Evol. Microbiol.">
        <title>The Global Catalogue of Microorganisms (GCM) 10K type strain sequencing project: providing services to taxonomists for standard genome sequencing and annotation.</title>
        <authorList>
            <consortium name="The Broad Institute Genomics Platform"/>
            <consortium name="The Broad Institute Genome Sequencing Center for Infectious Disease"/>
            <person name="Wu L."/>
            <person name="Ma J."/>
        </authorList>
    </citation>
    <scope>NUCLEOTIDE SEQUENCE [LARGE SCALE GENOMIC DNA]</scope>
    <source>
        <strain evidence="2">JCM 17137</strain>
    </source>
</reference>
<accession>A0ABP7FYK1</accession>
<dbReference type="RefSeq" id="WP_344972327.1">
    <property type="nucleotide sequence ID" value="NZ_BAABDD010000013.1"/>
</dbReference>